<dbReference type="EMBL" id="VSSQ01066407">
    <property type="protein sequence ID" value="MPN18958.1"/>
    <property type="molecule type" value="Genomic_DNA"/>
</dbReference>
<dbReference type="SUPFAM" id="SSF52949">
    <property type="entry name" value="Macro domain-like"/>
    <property type="match status" value="1"/>
</dbReference>
<dbReference type="AlphaFoldDB" id="A0A645FWP9"/>
<organism evidence="1">
    <name type="scientific">bioreactor metagenome</name>
    <dbReference type="NCBI Taxonomy" id="1076179"/>
    <lineage>
        <taxon>unclassified sequences</taxon>
        <taxon>metagenomes</taxon>
        <taxon>ecological metagenomes</taxon>
    </lineage>
</organism>
<dbReference type="InterPro" id="IPR043472">
    <property type="entry name" value="Macro_dom-like"/>
</dbReference>
<name>A0A645FWP9_9ZZZZ</name>
<comment type="caution">
    <text evidence="1">The sequence shown here is derived from an EMBL/GenBank/DDBJ whole genome shotgun (WGS) entry which is preliminary data.</text>
</comment>
<accession>A0A645FWP9</accession>
<sequence length="164" mass="18288">MLQINVVSGDITKMSGDIVIPATSTGDWYDGLNLALRLRQPEEHHHVGLAVLLDALSDDERKNLDGKIYPIKNVIFVIDDRGLLLSDLLFSTLEAIQQAGYQMIAIPTMRITPTTNPVENVFLIFGGMKKSIARFKKIYPDSTLVVDLVVDNDPEIERLLKTIV</sequence>
<protein>
    <submittedName>
        <fullName evidence="1">Uncharacterized protein</fullName>
    </submittedName>
</protein>
<reference evidence="1" key="1">
    <citation type="submission" date="2019-08" db="EMBL/GenBank/DDBJ databases">
        <authorList>
            <person name="Kucharzyk K."/>
            <person name="Murdoch R.W."/>
            <person name="Higgins S."/>
            <person name="Loffler F."/>
        </authorList>
    </citation>
    <scope>NUCLEOTIDE SEQUENCE</scope>
</reference>
<gene>
    <name evidence="1" type="ORF">SDC9_166323</name>
</gene>
<proteinExistence type="predicted"/>
<evidence type="ECO:0000313" key="1">
    <source>
        <dbReference type="EMBL" id="MPN18958.1"/>
    </source>
</evidence>